<evidence type="ECO:0000313" key="3">
    <source>
        <dbReference type="EMBL" id="SAM58828.1"/>
    </source>
</evidence>
<name>A0A1K0FUR8_9BASI</name>
<evidence type="ECO:0000256" key="2">
    <source>
        <dbReference type="SAM" id="SignalP"/>
    </source>
</evidence>
<feature type="chain" id="PRO_5009663926" description="1-alkyl-2-acetylglycerophosphocholine esterase" evidence="2">
    <location>
        <begin position="17"/>
        <end position="235"/>
    </location>
</feature>
<protein>
    <recommendedName>
        <fullName evidence="5">1-alkyl-2-acetylglycerophosphocholine esterase</fullName>
    </recommendedName>
</protein>
<dbReference type="OrthoDB" id="206848at2759"/>
<evidence type="ECO:0008006" key="5">
    <source>
        <dbReference type="Google" id="ProtNLM"/>
    </source>
</evidence>
<dbReference type="AlphaFoldDB" id="A0A1K0FUR8"/>
<evidence type="ECO:0000313" key="4">
    <source>
        <dbReference type="Proteomes" id="UP000179920"/>
    </source>
</evidence>
<organism evidence="3 4">
    <name type="scientific">Ustilago bromivora</name>
    <dbReference type="NCBI Taxonomy" id="307758"/>
    <lineage>
        <taxon>Eukaryota</taxon>
        <taxon>Fungi</taxon>
        <taxon>Dikarya</taxon>
        <taxon>Basidiomycota</taxon>
        <taxon>Ustilaginomycotina</taxon>
        <taxon>Ustilaginomycetes</taxon>
        <taxon>Ustilaginales</taxon>
        <taxon>Ustilaginaceae</taxon>
        <taxon>Ustilago</taxon>
    </lineage>
</organism>
<dbReference type="Proteomes" id="UP000179920">
    <property type="component" value="Chromosome I"/>
</dbReference>
<dbReference type="PANTHER" id="PTHR34043">
    <property type="entry name" value="ALPHA/BETA-HYDROLASES SUPERFAMILY PROTEIN"/>
    <property type="match status" value="1"/>
</dbReference>
<feature type="compositionally biased region" description="Basic and acidic residues" evidence="1">
    <location>
        <begin position="173"/>
        <end position="183"/>
    </location>
</feature>
<reference evidence="4" key="1">
    <citation type="submission" date="2016-04" db="EMBL/GenBank/DDBJ databases">
        <authorList>
            <person name="Guldener U."/>
            <person name="Guldener U."/>
        </authorList>
    </citation>
    <scope>NUCLEOTIDE SEQUENCE [LARGE SCALE GENOMIC DNA]</scope>
    <source>
        <strain evidence="4">UB2112</strain>
    </source>
</reference>
<proteinExistence type="predicted"/>
<dbReference type="EMBL" id="LT558117">
    <property type="protein sequence ID" value="SAM58828.1"/>
    <property type="molecule type" value="Genomic_DNA"/>
</dbReference>
<gene>
    <name evidence="3" type="ORF">UBRO_20405</name>
</gene>
<dbReference type="SUPFAM" id="SSF53474">
    <property type="entry name" value="alpha/beta-Hydrolases"/>
    <property type="match status" value="1"/>
</dbReference>
<sequence>MSLMLFLFPMMRRVGPLPWLLLASRPAVFIPSTIPRPAHFLGHSLGGPTILKLQQLLRQGFFNHALGIKHDADEGENEWRAGDLILCVTSVSCPFRGTPLVYSLGSEPVPYPKVRMFSVGDIVSKLIHIAAYLDLPGFDAHADAWHFSGKQRKAAKRAQLTGGIAAQNPSKQQDLEEGVRSEKAEEEQIAGVTEFLRQLWKSDWSGGKDCAPWECTFAERDKDSQAGPVMRQEIG</sequence>
<dbReference type="InterPro" id="IPR029058">
    <property type="entry name" value="AB_hydrolase_fold"/>
</dbReference>
<evidence type="ECO:0000256" key="1">
    <source>
        <dbReference type="SAM" id="MobiDB-lite"/>
    </source>
</evidence>
<dbReference type="Gene3D" id="3.40.50.1820">
    <property type="entry name" value="alpha/beta hydrolase"/>
    <property type="match status" value="1"/>
</dbReference>
<keyword evidence="2" id="KW-0732">Signal</keyword>
<dbReference type="PANTHER" id="PTHR34043:SF3">
    <property type="entry name" value="ALPHA_BETA-HYDROLASES SUPERFAMILY PROTEIN"/>
    <property type="match status" value="1"/>
</dbReference>
<feature type="signal peptide" evidence="2">
    <location>
        <begin position="1"/>
        <end position="16"/>
    </location>
</feature>
<feature type="region of interest" description="Disordered" evidence="1">
    <location>
        <begin position="162"/>
        <end position="185"/>
    </location>
</feature>
<accession>A0A1K0FUR8</accession>